<reference evidence="1 2" key="1">
    <citation type="submission" date="2018-05" db="EMBL/GenBank/DDBJ databases">
        <title>Brumimicrobium oceani sp. nov., isolated from coastal sediment.</title>
        <authorList>
            <person name="Kou Y."/>
        </authorList>
    </citation>
    <scope>NUCLEOTIDE SEQUENCE [LARGE SCALE GENOMIC DNA]</scope>
    <source>
        <strain evidence="1 2">C305</strain>
    </source>
</reference>
<evidence type="ECO:0000313" key="2">
    <source>
        <dbReference type="Proteomes" id="UP000245370"/>
    </source>
</evidence>
<protein>
    <submittedName>
        <fullName evidence="1">Uncharacterized protein</fullName>
    </submittedName>
</protein>
<sequence length="266" mass="27695">MKHSKIIIASLILVLGLGFTSCKKEGCTDPVAVNYNDDAEKDDGSCEYATPAASAPTSYSPSFAGEFGALIAIKTISTSESPIGPIDTELGTAVAVFSENSGNSFVGAGTVKVEGEVLSKQDNNSYVYMPSQTNPMGLTYGSSVSWEGTGATWEAFSTSTNQGFSSVNPITSGDISTSGDYTLTSGSVANADSILYAVYGSNGNQLVILGGNTTSHTFTAAELSNLGEGSGYAQVVGLNYDQKVIGTKDYWLINETVRTKSIEVKP</sequence>
<reference evidence="1 2" key="2">
    <citation type="submission" date="2018-05" db="EMBL/GenBank/DDBJ databases">
        <authorList>
            <person name="Lanie J.A."/>
            <person name="Ng W.-L."/>
            <person name="Kazmierczak K.M."/>
            <person name="Andrzejewski T.M."/>
            <person name="Davidsen T.M."/>
            <person name="Wayne K.J."/>
            <person name="Tettelin H."/>
            <person name="Glass J.I."/>
            <person name="Rusch D."/>
            <person name="Podicherti R."/>
            <person name="Tsui H.-C.T."/>
            <person name="Winkler M.E."/>
        </authorList>
    </citation>
    <scope>NUCLEOTIDE SEQUENCE [LARGE SCALE GENOMIC DNA]</scope>
    <source>
        <strain evidence="1 2">C305</strain>
    </source>
</reference>
<evidence type="ECO:0000313" key="1">
    <source>
        <dbReference type="EMBL" id="PWH82911.1"/>
    </source>
</evidence>
<accession>A0A2U2X560</accession>
<dbReference type="PROSITE" id="PS51257">
    <property type="entry name" value="PROKAR_LIPOPROTEIN"/>
    <property type="match status" value="1"/>
</dbReference>
<dbReference type="AlphaFoldDB" id="A0A2U2X560"/>
<gene>
    <name evidence="1" type="ORF">DIT68_13520</name>
</gene>
<dbReference type="Proteomes" id="UP000245370">
    <property type="component" value="Unassembled WGS sequence"/>
</dbReference>
<dbReference type="EMBL" id="QFRJ01000013">
    <property type="protein sequence ID" value="PWH82911.1"/>
    <property type="molecule type" value="Genomic_DNA"/>
</dbReference>
<comment type="caution">
    <text evidence="1">The sequence shown here is derived from an EMBL/GenBank/DDBJ whole genome shotgun (WGS) entry which is preliminary data.</text>
</comment>
<proteinExistence type="predicted"/>
<keyword evidence="2" id="KW-1185">Reference proteome</keyword>
<organism evidence="1 2">
    <name type="scientific">Brumimicrobium oceani</name>
    <dbReference type="NCBI Taxonomy" id="2100725"/>
    <lineage>
        <taxon>Bacteria</taxon>
        <taxon>Pseudomonadati</taxon>
        <taxon>Bacteroidota</taxon>
        <taxon>Flavobacteriia</taxon>
        <taxon>Flavobacteriales</taxon>
        <taxon>Crocinitomicaceae</taxon>
        <taxon>Brumimicrobium</taxon>
    </lineage>
</organism>
<dbReference type="OrthoDB" id="1466828at2"/>
<dbReference type="RefSeq" id="WP_109360352.1">
    <property type="nucleotide sequence ID" value="NZ_QFRJ01000013.1"/>
</dbReference>
<name>A0A2U2X560_9FLAO</name>